<proteinExistence type="inferred from homology"/>
<name>A0A261XUN2_9FUNG</name>
<dbReference type="GO" id="GO:0016020">
    <property type="term" value="C:membrane"/>
    <property type="evidence" value="ECO:0007669"/>
    <property type="project" value="UniProtKB-SubCell"/>
</dbReference>
<evidence type="ECO:0000256" key="8">
    <source>
        <dbReference type="SAM" id="Phobius"/>
    </source>
</evidence>
<feature type="transmembrane region" description="Helical" evidence="8">
    <location>
        <begin position="55"/>
        <end position="75"/>
    </location>
</feature>
<evidence type="ECO:0000313" key="11">
    <source>
        <dbReference type="Proteomes" id="UP000242875"/>
    </source>
</evidence>
<dbReference type="FunFam" id="1.20.1250.20:FF:000117">
    <property type="entry name" value="MFS hexose transporter"/>
    <property type="match status" value="1"/>
</dbReference>
<dbReference type="Gene3D" id="1.20.1250.20">
    <property type="entry name" value="MFS general substrate transporter like domains"/>
    <property type="match status" value="1"/>
</dbReference>
<keyword evidence="4 8" id="KW-0812">Transmembrane</keyword>
<dbReference type="NCBIfam" id="TIGR00879">
    <property type="entry name" value="SP"/>
    <property type="match status" value="1"/>
</dbReference>
<dbReference type="InterPro" id="IPR005828">
    <property type="entry name" value="MFS_sugar_transport-like"/>
</dbReference>
<feature type="domain" description="Major facilitator superfamily (MFS) profile" evidence="9">
    <location>
        <begin position="1"/>
        <end position="458"/>
    </location>
</feature>
<dbReference type="InterPro" id="IPR003663">
    <property type="entry name" value="Sugar/inositol_transpt"/>
</dbReference>
<comment type="subcellular location">
    <subcellularLocation>
        <location evidence="1">Membrane</location>
        <topology evidence="1">Multi-pass membrane protein</topology>
    </subcellularLocation>
</comment>
<comment type="similarity">
    <text evidence="2 7">Belongs to the major facilitator superfamily. Sugar transporter (TC 2.A.1.1) family.</text>
</comment>
<dbReference type="Pfam" id="PF00083">
    <property type="entry name" value="Sugar_tr"/>
    <property type="match status" value="1"/>
</dbReference>
<feature type="transmembrane region" description="Helical" evidence="8">
    <location>
        <begin position="309"/>
        <end position="327"/>
    </location>
</feature>
<gene>
    <name evidence="10" type="ORF">BZG36_04964</name>
</gene>
<feature type="transmembrane region" description="Helical" evidence="8">
    <location>
        <begin position="87"/>
        <end position="113"/>
    </location>
</feature>
<keyword evidence="6 8" id="KW-0472">Membrane</keyword>
<dbReference type="EMBL" id="MVBO01000195">
    <property type="protein sequence ID" value="OZJ02060.1"/>
    <property type="molecule type" value="Genomic_DNA"/>
</dbReference>
<evidence type="ECO:0000313" key="10">
    <source>
        <dbReference type="EMBL" id="OZJ02060.1"/>
    </source>
</evidence>
<feature type="transmembrane region" description="Helical" evidence="8">
    <location>
        <begin position="435"/>
        <end position="454"/>
    </location>
</feature>
<dbReference type="PROSITE" id="PS50850">
    <property type="entry name" value="MFS"/>
    <property type="match status" value="1"/>
</dbReference>
<evidence type="ECO:0000256" key="5">
    <source>
        <dbReference type="ARBA" id="ARBA00022989"/>
    </source>
</evidence>
<feature type="transmembrane region" description="Helical" evidence="8">
    <location>
        <begin position="334"/>
        <end position="357"/>
    </location>
</feature>
<evidence type="ECO:0000256" key="4">
    <source>
        <dbReference type="ARBA" id="ARBA00022692"/>
    </source>
</evidence>
<evidence type="ECO:0000256" key="6">
    <source>
        <dbReference type="ARBA" id="ARBA00023136"/>
    </source>
</evidence>
<dbReference type="InterPro" id="IPR005829">
    <property type="entry name" value="Sugar_transporter_CS"/>
</dbReference>
<protein>
    <recommendedName>
        <fullName evidence="9">Major facilitator superfamily (MFS) profile domain-containing protein</fullName>
    </recommendedName>
</protein>
<organism evidence="10 11">
    <name type="scientific">Bifiguratus adelaidae</name>
    <dbReference type="NCBI Taxonomy" id="1938954"/>
    <lineage>
        <taxon>Eukaryota</taxon>
        <taxon>Fungi</taxon>
        <taxon>Fungi incertae sedis</taxon>
        <taxon>Mucoromycota</taxon>
        <taxon>Mucoromycotina</taxon>
        <taxon>Endogonomycetes</taxon>
        <taxon>Endogonales</taxon>
        <taxon>Endogonales incertae sedis</taxon>
        <taxon>Bifiguratus</taxon>
    </lineage>
</organism>
<dbReference type="AlphaFoldDB" id="A0A261XUN2"/>
<keyword evidence="3 7" id="KW-0813">Transport</keyword>
<evidence type="ECO:0000256" key="7">
    <source>
        <dbReference type="RuleBase" id="RU003346"/>
    </source>
</evidence>
<evidence type="ECO:0000259" key="9">
    <source>
        <dbReference type="PROSITE" id="PS50850"/>
    </source>
</evidence>
<evidence type="ECO:0000256" key="1">
    <source>
        <dbReference type="ARBA" id="ARBA00004141"/>
    </source>
</evidence>
<dbReference type="PANTHER" id="PTHR48022:SF64">
    <property type="entry name" value="MAJOR FACILITATOR SUPERFAMILY (MFS) PROFILE DOMAIN-CONTAINING PROTEIN"/>
    <property type="match status" value="1"/>
</dbReference>
<feature type="transmembrane region" description="Helical" evidence="8">
    <location>
        <begin position="119"/>
        <end position="137"/>
    </location>
</feature>
<keyword evidence="11" id="KW-1185">Reference proteome</keyword>
<feature type="transmembrane region" description="Helical" evidence="8">
    <location>
        <begin position="267"/>
        <end position="289"/>
    </location>
</feature>
<dbReference type="SUPFAM" id="SSF103473">
    <property type="entry name" value="MFS general substrate transporter"/>
    <property type="match status" value="1"/>
</dbReference>
<dbReference type="Proteomes" id="UP000242875">
    <property type="component" value="Unassembled WGS sequence"/>
</dbReference>
<comment type="caution">
    <text evidence="10">The sequence shown here is derived from an EMBL/GenBank/DDBJ whole genome shotgun (WGS) entry which is preliminary data.</text>
</comment>
<feature type="transmembrane region" description="Helical" evidence="8">
    <location>
        <begin position="369"/>
        <end position="394"/>
    </location>
</feature>
<dbReference type="InterPro" id="IPR050360">
    <property type="entry name" value="MFS_Sugar_Transporters"/>
</dbReference>
<dbReference type="PROSITE" id="PS00216">
    <property type="entry name" value="SUGAR_TRANSPORT_1"/>
    <property type="match status" value="1"/>
</dbReference>
<dbReference type="InterPro" id="IPR020846">
    <property type="entry name" value="MFS_dom"/>
</dbReference>
<dbReference type="OrthoDB" id="6133115at2759"/>
<dbReference type="PANTHER" id="PTHR48022">
    <property type="entry name" value="PLASTIDIC GLUCOSE TRANSPORTER 4"/>
    <property type="match status" value="1"/>
</dbReference>
<accession>A0A261XUN2</accession>
<dbReference type="GO" id="GO:0005351">
    <property type="term" value="F:carbohydrate:proton symporter activity"/>
    <property type="evidence" value="ECO:0007669"/>
    <property type="project" value="TreeGrafter"/>
</dbReference>
<evidence type="ECO:0000256" key="3">
    <source>
        <dbReference type="ARBA" id="ARBA00022448"/>
    </source>
</evidence>
<dbReference type="PRINTS" id="PR00171">
    <property type="entry name" value="SUGRTRNSPORT"/>
</dbReference>
<sequence length="521" mass="57558">MVKVDRGIIQMWGLCAVAIVNSATNGYDGSMMNSLQTSTQFDGYFNHVVTDNSQAGTLGLINAIMSIGSLVGVFFAPPASDRLGRKWAIIIGSVIMIIGVALQTGATVIGMFIAARFLIGFGLAITSNAAPTLVTELAHPDQRGVITGLYNTMWYLGSIIAAWTTFGTINIQNTWAWRIPSLLQMLPSLLQVVAVGFMPESPRWLIAQGQVDKAHAILTKLHGNGDPNDPIVQLEMKEIEEAIRLEREVSKKSYMELIRTPGNRYRMFLIICVGFFSQWSGNGLVSYYLTLILKSIGIIDPTTQNLINGILQIFNLICAVSAALVVEKLGRRKLFIISTAGAMVAFWLQTIFTALFHEGGGTSKSLGQASVAMIFLFYGFYDLAWTPLTVLYPVEILPFTIRAKGMAISALAIDLALFFNQYVNPVALTNAGWKYYIFYCIWLAIELAVVLKWFPETKGRTLEELAEVFDKDAASQTIREMREMRERIAMGDTEAGLKVEEYGLEGDHRNVETKVLGDQKI</sequence>
<keyword evidence="5 8" id="KW-1133">Transmembrane helix</keyword>
<dbReference type="InterPro" id="IPR036259">
    <property type="entry name" value="MFS_trans_sf"/>
</dbReference>
<reference evidence="10 11" key="1">
    <citation type="journal article" date="2017" name="Mycologia">
        <title>Bifiguratus adelaidae, gen. et sp. nov., a new member of Mucoromycotina in endophytic and soil-dwelling habitats.</title>
        <authorList>
            <person name="Torres-Cruz T.J."/>
            <person name="Billingsley Tobias T.L."/>
            <person name="Almatruk M."/>
            <person name="Hesse C."/>
            <person name="Kuske C.R."/>
            <person name="Desiro A."/>
            <person name="Benucci G.M."/>
            <person name="Bonito G."/>
            <person name="Stajich J.E."/>
            <person name="Dunlap C."/>
            <person name="Arnold A.E."/>
            <person name="Porras-Alfaro A."/>
        </authorList>
    </citation>
    <scope>NUCLEOTIDE SEQUENCE [LARGE SCALE GENOMIC DNA]</scope>
    <source>
        <strain evidence="10 11">AZ0501</strain>
    </source>
</reference>
<feature type="transmembrane region" description="Helical" evidence="8">
    <location>
        <begin position="149"/>
        <end position="169"/>
    </location>
</feature>
<feature type="transmembrane region" description="Helical" evidence="8">
    <location>
        <begin position="406"/>
        <end position="423"/>
    </location>
</feature>
<evidence type="ECO:0000256" key="2">
    <source>
        <dbReference type="ARBA" id="ARBA00010992"/>
    </source>
</evidence>